<protein>
    <recommendedName>
        <fullName evidence="8">Ubiquitin carboxyl-terminal hydrolase</fullName>
        <ecNumber evidence="8">3.4.19.12</ecNumber>
    </recommendedName>
</protein>
<dbReference type="GO" id="GO:0004843">
    <property type="term" value="F:cysteine-type deubiquitinase activity"/>
    <property type="evidence" value="ECO:0007669"/>
    <property type="project" value="UniProtKB-EC"/>
</dbReference>
<evidence type="ECO:0000256" key="7">
    <source>
        <dbReference type="PROSITE-ProRule" id="PRU01393"/>
    </source>
</evidence>
<dbReference type="InterPro" id="IPR001578">
    <property type="entry name" value="Peptidase_C12_UCH"/>
</dbReference>
<evidence type="ECO:0000256" key="8">
    <source>
        <dbReference type="RuleBase" id="RU361215"/>
    </source>
</evidence>
<dbReference type="SUPFAM" id="SSF54001">
    <property type="entry name" value="Cysteine proteinases"/>
    <property type="match status" value="2"/>
</dbReference>
<evidence type="ECO:0000256" key="5">
    <source>
        <dbReference type="ARBA" id="ARBA00022801"/>
    </source>
</evidence>
<evidence type="ECO:0000256" key="3">
    <source>
        <dbReference type="ARBA" id="ARBA00022670"/>
    </source>
</evidence>
<dbReference type="InterPro" id="IPR038765">
    <property type="entry name" value="Papain-like_cys_pep_sf"/>
</dbReference>
<evidence type="ECO:0000313" key="10">
    <source>
        <dbReference type="EMBL" id="TPP60572.1"/>
    </source>
</evidence>
<keyword evidence="11" id="KW-1185">Reference proteome</keyword>
<dbReference type="PANTHER" id="PTHR10589">
    <property type="entry name" value="UBIQUITIN CARBOXYL-TERMINAL HYDROLASE"/>
    <property type="match status" value="1"/>
</dbReference>
<dbReference type="GO" id="GO:0006511">
    <property type="term" value="P:ubiquitin-dependent protein catabolic process"/>
    <property type="evidence" value="ECO:0007669"/>
    <property type="project" value="UniProtKB-UniRule"/>
</dbReference>
<keyword evidence="3 8" id="KW-0645">Protease</keyword>
<keyword evidence="4 8" id="KW-0833">Ubl conjugation pathway</keyword>
<proteinExistence type="inferred from homology"/>
<comment type="caution">
    <text evidence="7">Lacks conserved residue(s) required for the propagation of feature annotation.</text>
</comment>
<reference evidence="10 11" key="1">
    <citation type="submission" date="2019-04" db="EMBL/GenBank/DDBJ databases">
        <title>Annotation for the trematode Fasciola gigantica.</title>
        <authorList>
            <person name="Choi Y.-J."/>
        </authorList>
    </citation>
    <scope>NUCLEOTIDE SEQUENCE [LARGE SCALE GENOMIC DNA]</scope>
    <source>
        <strain evidence="10">Uganda_cow_1</strain>
    </source>
</reference>
<keyword evidence="5 8" id="KW-0378">Hydrolase</keyword>
<evidence type="ECO:0000313" key="11">
    <source>
        <dbReference type="Proteomes" id="UP000316759"/>
    </source>
</evidence>
<feature type="domain" description="UCH catalytic" evidence="9">
    <location>
        <begin position="2"/>
        <end position="336"/>
    </location>
</feature>
<dbReference type="GO" id="GO:0016579">
    <property type="term" value="P:protein deubiquitination"/>
    <property type="evidence" value="ECO:0007669"/>
    <property type="project" value="TreeGrafter"/>
</dbReference>
<dbReference type="PROSITE" id="PS52048">
    <property type="entry name" value="UCH_DOMAIN"/>
    <property type="match status" value="1"/>
</dbReference>
<sequence length="338" mass="38313">MRWIPLESNPEVMNQFISKLGIEDGWEFVDVYGLDPELLAMVPKPVLAVMVLYPISKKTEGQPLGEPAKDSSLMFIKQTIGNACGTVALLHAVTNNQDHLKFRACAKIDGFHWNRIQKLMNQFISKLGIGRRWEFVMSMVWTLNFWPCTKTRCWPVMVLYSDIKKDEGQPLGSRPKDSSLMFIKQTIGNACGTVALLMQLQTSRPSNQRVICLDICSLRSFRQVIFFIFLFTSLVVFADRSVLDQLIQTLKDLEPSERGEAMEREKILSTLHEDSATMGQTEVCFFHPSIDGRKNSPIYHGPSSSTTLLEDTGAVINRFIQRDPDNLNFTMVALSKKP</sequence>
<evidence type="ECO:0000256" key="6">
    <source>
        <dbReference type="ARBA" id="ARBA00022807"/>
    </source>
</evidence>
<dbReference type="EMBL" id="SUNJ01009238">
    <property type="protein sequence ID" value="TPP60572.1"/>
    <property type="molecule type" value="Genomic_DNA"/>
</dbReference>
<gene>
    <name evidence="10" type="ORF">FGIG_03363</name>
</gene>
<accession>A0A504YFP3</accession>
<dbReference type="OrthoDB" id="427186at2759"/>
<name>A0A504YFP3_FASGI</name>
<keyword evidence="6 8" id="KW-0788">Thiol protease</keyword>
<dbReference type="STRING" id="46835.A0A504YFP3"/>
<dbReference type="PANTHER" id="PTHR10589:SF17">
    <property type="entry name" value="UBIQUITIN CARBOXYL-TERMINAL HYDROLASE"/>
    <property type="match status" value="1"/>
</dbReference>
<dbReference type="AlphaFoldDB" id="A0A504YFP3"/>
<comment type="caution">
    <text evidence="10">The sequence shown here is derived from an EMBL/GenBank/DDBJ whole genome shotgun (WGS) entry which is preliminary data.</text>
</comment>
<evidence type="ECO:0000259" key="9">
    <source>
        <dbReference type="PROSITE" id="PS52048"/>
    </source>
</evidence>
<comment type="catalytic activity">
    <reaction evidence="1 8">
        <text>Thiol-dependent hydrolysis of ester, thioester, amide, peptide and isopeptide bonds formed by the C-terminal Gly of ubiquitin (a 76-residue protein attached to proteins as an intracellular targeting signal).</text>
        <dbReference type="EC" id="3.4.19.12"/>
    </reaction>
</comment>
<dbReference type="EC" id="3.4.19.12" evidence="8"/>
<dbReference type="PRINTS" id="PR00707">
    <property type="entry name" value="UBCTHYDRLASE"/>
</dbReference>
<organism evidence="10 11">
    <name type="scientific">Fasciola gigantica</name>
    <name type="common">Giant liver fluke</name>
    <dbReference type="NCBI Taxonomy" id="46835"/>
    <lineage>
        <taxon>Eukaryota</taxon>
        <taxon>Metazoa</taxon>
        <taxon>Spiralia</taxon>
        <taxon>Lophotrochozoa</taxon>
        <taxon>Platyhelminthes</taxon>
        <taxon>Trematoda</taxon>
        <taxon>Digenea</taxon>
        <taxon>Plagiorchiida</taxon>
        <taxon>Echinostomata</taxon>
        <taxon>Echinostomatoidea</taxon>
        <taxon>Fasciolidae</taxon>
        <taxon>Fasciola</taxon>
    </lineage>
</organism>
<dbReference type="Gene3D" id="3.40.532.10">
    <property type="entry name" value="Peptidase C12, ubiquitin carboxyl-terminal hydrolase"/>
    <property type="match status" value="2"/>
</dbReference>
<dbReference type="Proteomes" id="UP000316759">
    <property type="component" value="Unassembled WGS sequence"/>
</dbReference>
<dbReference type="Pfam" id="PF01088">
    <property type="entry name" value="Peptidase_C12"/>
    <property type="match status" value="2"/>
</dbReference>
<comment type="similarity">
    <text evidence="2 7 8">Belongs to the peptidase C12 family.</text>
</comment>
<dbReference type="InterPro" id="IPR036959">
    <property type="entry name" value="Peptidase_C12_UCH_sf"/>
</dbReference>
<evidence type="ECO:0000256" key="2">
    <source>
        <dbReference type="ARBA" id="ARBA00009326"/>
    </source>
</evidence>
<dbReference type="GO" id="GO:0005737">
    <property type="term" value="C:cytoplasm"/>
    <property type="evidence" value="ECO:0007669"/>
    <property type="project" value="TreeGrafter"/>
</dbReference>
<evidence type="ECO:0000256" key="1">
    <source>
        <dbReference type="ARBA" id="ARBA00000707"/>
    </source>
</evidence>
<evidence type="ECO:0000256" key="4">
    <source>
        <dbReference type="ARBA" id="ARBA00022786"/>
    </source>
</evidence>